<keyword evidence="2" id="KW-1185">Reference proteome</keyword>
<gene>
    <name evidence="1" type="primary">Necator_chrV.g18810</name>
    <name evidence="1" type="ORF">RB195_014019</name>
</gene>
<comment type="caution">
    <text evidence="1">The sequence shown here is derived from an EMBL/GenBank/DDBJ whole genome shotgun (WGS) entry which is preliminary data.</text>
</comment>
<evidence type="ECO:0000313" key="2">
    <source>
        <dbReference type="Proteomes" id="UP001303046"/>
    </source>
</evidence>
<protein>
    <recommendedName>
        <fullName evidence="3">Spore coat protein</fullName>
    </recommendedName>
</protein>
<dbReference type="EMBL" id="JAVFWL010000005">
    <property type="protein sequence ID" value="KAK6755395.1"/>
    <property type="molecule type" value="Genomic_DNA"/>
</dbReference>
<sequence>MNGRRFKSAPVPSKPFHSSDVDKLVNYEGFGGFGYPGFGFGGFGGFGYPGMGYPGFGWGPFGMMRRGFMGKK</sequence>
<proteinExistence type="predicted"/>
<reference evidence="1 2" key="1">
    <citation type="submission" date="2023-08" db="EMBL/GenBank/DDBJ databases">
        <title>A Necator americanus chromosomal reference genome.</title>
        <authorList>
            <person name="Ilik V."/>
            <person name="Petrzelkova K.J."/>
            <person name="Pardy F."/>
            <person name="Fuh T."/>
            <person name="Niatou-Singa F.S."/>
            <person name="Gouil Q."/>
            <person name="Baker L."/>
            <person name="Ritchie M.E."/>
            <person name="Jex A.R."/>
            <person name="Gazzola D."/>
            <person name="Li H."/>
            <person name="Toshio Fujiwara R."/>
            <person name="Zhan B."/>
            <person name="Aroian R.V."/>
            <person name="Pafco B."/>
            <person name="Schwarz E.M."/>
        </authorList>
    </citation>
    <scope>NUCLEOTIDE SEQUENCE [LARGE SCALE GENOMIC DNA]</scope>
    <source>
        <strain evidence="1 2">Aroian</strain>
        <tissue evidence="1">Whole animal</tissue>
    </source>
</reference>
<organism evidence="1 2">
    <name type="scientific">Necator americanus</name>
    <name type="common">Human hookworm</name>
    <dbReference type="NCBI Taxonomy" id="51031"/>
    <lineage>
        <taxon>Eukaryota</taxon>
        <taxon>Metazoa</taxon>
        <taxon>Ecdysozoa</taxon>
        <taxon>Nematoda</taxon>
        <taxon>Chromadorea</taxon>
        <taxon>Rhabditida</taxon>
        <taxon>Rhabditina</taxon>
        <taxon>Rhabditomorpha</taxon>
        <taxon>Strongyloidea</taxon>
        <taxon>Ancylostomatidae</taxon>
        <taxon>Bunostominae</taxon>
        <taxon>Necator</taxon>
    </lineage>
</organism>
<accession>A0ABR1DYE7</accession>
<evidence type="ECO:0000313" key="1">
    <source>
        <dbReference type="EMBL" id="KAK6755395.1"/>
    </source>
</evidence>
<dbReference type="Proteomes" id="UP001303046">
    <property type="component" value="Unassembled WGS sequence"/>
</dbReference>
<name>A0ABR1DYE7_NECAM</name>
<evidence type="ECO:0008006" key="3">
    <source>
        <dbReference type="Google" id="ProtNLM"/>
    </source>
</evidence>